<dbReference type="InterPro" id="IPR017740">
    <property type="entry name" value="TssA-like"/>
</dbReference>
<dbReference type="Pfam" id="PF06812">
    <property type="entry name" value="ImpA_N"/>
    <property type="match status" value="1"/>
</dbReference>
<evidence type="ECO:0000313" key="3">
    <source>
        <dbReference type="Proteomes" id="UP000594923"/>
    </source>
</evidence>
<dbReference type="Proteomes" id="UP000594923">
    <property type="component" value="Chromosome"/>
</dbReference>
<evidence type="ECO:0000259" key="1">
    <source>
        <dbReference type="Pfam" id="PF06812"/>
    </source>
</evidence>
<dbReference type="NCBIfam" id="TIGR03363">
    <property type="entry name" value="VI_chp_8"/>
    <property type="match status" value="1"/>
</dbReference>
<dbReference type="PANTHER" id="PTHR37951:SF1">
    <property type="entry name" value="TYPE VI SECRETION SYSTEM COMPONENT TSSA1"/>
    <property type="match status" value="1"/>
</dbReference>
<evidence type="ECO:0000313" key="2">
    <source>
        <dbReference type="EMBL" id="QOQ76756.1"/>
    </source>
</evidence>
<sequence length="348" mass="37240">MGLPTEAQPLDFTALAQPLGEADGCGRNLEYDPEFLALEEEALGKPEVQYGDTITQAIEPNWKRVMLLALPLLERSRDLRLAIWLTRAQLNLHGIPGLAAGLELVYALLDNCWDGLHPQLEPDDDNDPLLRINILAFLCEPAGLLRDVLDAPLASARGVGAVSLRQVDLASGEEGENISLAMIEGAFAEADPVELGGTEAALANALTLSVQIEQLLTEKVGVGRAIDLSGLATLLRRAGEVIRRRLPGAAPTAAEPVATESVKTSAAAVAVAATPAPRGEINSREDARQTIDRLCTYFQTFEPASPVPILLQRAKKLIDKNFMELLQDLAPDGLAQLALVSGIRNSDD</sequence>
<proteinExistence type="predicted"/>
<dbReference type="RefSeq" id="WP_197627683.1">
    <property type="nucleotide sequence ID" value="NZ_CP063073.1"/>
</dbReference>
<feature type="domain" description="ImpA N-terminal" evidence="1">
    <location>
        <begin position="17"/>
        <end position="139"/>
    </location>
</feature>
<dbReference type="EMBL" id="CP063073">
    <property type="protein sequence ID" value="QOQ76756.1"/>
    <property type="molecule type" value="Genomic_DNA"/>
</dbReference>
<dbReference type="PANTHER" id="PTHR37951">
    <property type="entry name" value="CYTOPLASMIC PROTEIN-RELATED"/>
    <property type="match status" value="1"/>
</dbReference>
<organism evidence="2 3">
    <name type="scientific">Pseudomonas poae</name>
    <dbReference type="NCBI Taxonomy" id="200451"/>
    <lineage>
        <taxon>Bacteria</taxon>
        <taxon>Pseudomonadati</taxon>
        <taxon>Pseudomonadota</taxon>
        <taxon>Gammaproteobacteria</taxon>
        <taxon>Pseudomonadales</taxon>
        <taxon>Pseudomonadaceae</taxon>
        <taxon>Pseudomonas</taxon>
    </lineage>
</organism>
<dbReference type="AlphaFoldDB" id="A0A7M1KK54"/>
<protein>
    <submittedName>
        <fullName evidence="2">Type VI secretion system protein TssA</fullName>
    </submittedName>
</protein>
<name>A0A7M1KK54_9PSED</name>
<gene>
    <name evidence="2" type="primary">tssA</name>
    <name evidence="2" type="ORF">IMF22_06870</name>
</gene>
<reference evidence="2 3" key="1">
    <citation type="submission" date="2020-10" db="EMBL/GenBank/DDBJ databases">
        <title>High quality whole genome sequence of Pseudomonas poae PMA22.</title>
        <authorList>
            <person name="Hernandez J.G."/>
            <person name="Rodriguez P."/>
            <person name="Cuevas C."/>
            <person name="de la Calle F."/>
            <person name="Galan B."/>
            <person name="Garcia J.L."/>
        </authorList>
    </citation>
    <scope>NUCLEOTIDE SEQUENCE [LARGE SCALE GENOMIC DNA]</scope>
    <source>
        <strain evidence="2 3">PMA22</strain>
    </source>
</reference>
<accession>A0A7M1KK54</accession>
<dbReference type="InterPro" id="IPR010657">
    <property type="entry name" value="ImpA_N"/>
</dbReference>